<reference evidence="1" key="1">
    <citation type="submission" date="2022-12" db="EMBL/GenBank/DDBJ databases">
        <title>Draft genome assemblies for two species of Escallonia (Escalloniales).</title>
        <authorList>
            <person name="Chanderbali A."/>
            <person name="Dervinis C."/>
            <person name="Anghel I."/>
            <person name="Soltis D."/>
            <person name="Soltis P."/>
            <person name="Zapata F."/>
        </authorList>
    </citation>
    <scope>NUCLEOTIDE SEQUENCE</scope>
    <source>
        <strain evidence="1">UCBG92.1500</strain>
        <tissue evidence="1">Leaf</tissue>
    </source>
</reference>
<evidence type="ECO:0000313" key="1">
    <source>
        <dbReference type="EMBL" id="KAK2976834.1"/>
    </source>
</evidence>
<evidence type="ECO:0000313" key="2">
    <source>
        <dbReference type="Proteomes" id="UP001187471"/>
    </source>
</evidence>
<dbReference type="Pfam" id="PF14223">
    <property type="entry name" value="Retrotran_gag_2"/>
    <property type="match status" value="1"/>
</dbReference>
<keyword evidence="2" id="KW-1185">Reference proteome</keyword>
<gene>
    <name evidence="1" type="ORF">RJ640_029720</name>
</gene>
<proteinExistence type="predicted"/>
<name>A0AA88QTI5_9ASTE</name>
<protein>
    <recommendedName>
        <fullName evidence="3">UBN2 domain-containing protein</fullName>
    </recommendedName>
</protein>
<dbReference type="PANTHER" id="PTHR34676:SF17">
    <property type="entry name" value="OS06G0684500 PROTEIN"/>
    <property type="match status" value="1"/>
</dbReference>
<dbReference type="AlphaFoldDB" id="A0AA88QTI5"/>
<sequence length="97" mass="11512">MWKLLEVTHEGTNQVKETEINMLVQQYKAFKIKENESMNKMYSRFTLITNGLSLLGKVYPKKEMVRKVFRSLPKRWQAKHTAIQEAKDLNVLKLEEL</sequence>
<comment type="caution">
    <text evidence="1">The sequence shown here is derived from an EMBL/GenBank/DDBJ whole genome shotgun (WGS) entry which is preliminary data.</text>
</comment>
<dbReference type="PANTHER" id="PTHR34676">
    <property type="entry name" value="DUF4219 DOMAIN-CONTAINING PROTEIN-RELATED"/>
    <property type="match status" value="1"/>
</dbReference>
<accession>A0AA88QTI5</accession>
<dbReference type="Proteomes" id="UP001187471">
    <property type="component" value="Unassembled WGS sequence"/>
</dbReference>
<organism evidence="1 2">
    <name type="scientific">Escallonia rubra</name>
    <dbReference type="NCBI Taxonomy" id="112253"/>
    <lineage>
        <taxon>Eukaryota</taxon>
        <taxon>Viridiplantae</taxon>
        <taxon>Streptophyta</taxon>
        <taxon>Embryophyta</taxon>
        <taxon>Tracheophyta</taxon>
        <taxon>Spermatophyta</taxon>
        <taxon>Magnoliopsida</taxon>
        <taxon>eudicotyledons</taxon>
        <taxon>Gunneridae</taxon>
        <taxon>Pentapetalae</taxon>
        <taxon>asterids</taxon>
        <taxon>campanulids</taxon>
        <taxon>Escalloniales</taxon>
        <taxon>Escalloniaceae</taxon>
        <taxon>Escallonia</taxon>
    </lineage>
</organism>
<evidence type="ECO:0008006" key="3">
    <source>
        <dbReference type="Google" id="ProtNLM"/>
    </source>
</evidence>
<dbReference type="EMBL" id="JAVXUO010002034">
    <property type="protein sequence ID" value="KAK2976834.1"/>
    <property type="molecule type" value="Genomic_DNA"/>
</dbReference>